<gene>
    <name evidence="5" type="ORF">VZD24_12505</name>
    <name evidence="4" type="ORF">VZD85_12920</name>
</gene>
<protein>
    <submittedName>
        <fullName evidence="4">AsmA-like C-terminal region-containing protein</fullName>
    </submittedName>
</protein>
<dbReference type="Proteomes" id="UP001388259">
    <property type="component" value="Unassembled WGS sequence"/>
</dbReference>
<sequence length="890" mass="97802">MKKAFKIIGIILGILLLLLVAAPFIFKGSLEKMLKRTINENLNATVSWSDLDLSLFSSFPDASLQVNNFSIINNAPFKGDTLASGKSLSLNMGIMQLFKNSTETIKVDALFLDEAFVNIKIDSLGNTNYDIAIKKDAPATTREEETNGGFTFDLKKYEIKNSRVHYADVGNKTFLTLTNVQHTGRGDLSQEISNLDTQTEAFASFRMDNTEYLTKNRLSLDAIFKIDLKNLKYTFLENEAKINELPLTFNGFVKVNEANNQIDLTFKTPSSDFKNFLAVIPETYVKQISNVKTTGNFTVNGMLKGIVDSTHIPTMDIKIASNNASFKYPELPKTVENITIDVQLKNETGLLKDTFLDISTFNFMIDGEPFRLKGSIKNMVENPLVNLEMQGTLNLANIEKVLPVEMEQKLSGIFKADIIANFDMESVEKEHYDKIDARGTASLNNFKYDAGFKNNLNVANANLSLQPGVFTLKELNASTGQTDIKASGNIKNLIPFLMSKQDLKGQFNVQSNIFNVNDFMASDSSSSKNNLEESGDNSQKTARSDGVKIPDFLNASINFKANNLIYDNLELKDAKGTATIANEAITIGNFTSNIFGGNIALSGNVSTKSETPSFAMVLDLSKIDIEQSFEKLEMFKYLVPIAKALQGSLNTKFELNGQLTNDLSPKLTTLAGTALAQIITAEVDPQQTPLLSALGKKVSFLNLDRLSLRDVSTNFTFNNGKIEVKPFDFDIKGINVAVAGTHGLDKSIDYNLTMDVPAKYLGSDVTKLLQNLNPQEADAMSVALPIGLKGTFTNPQVSLDPENAINTLTKQILAKQKDKLIDKGTGLLEEVFSGGTKTDSTKNNTNTNNQQQTTQQQNTQIIKDVLGGILGGRKKRADSTKASQTPKVGN</sequence>
<evidence type="ECO:0000259" key="3">
    <source>
        <dbReference type="Pfam" id="PF05170"/>
    </source>
</evidence>
<dbReference type="EMBL" id="JBANCF010000011">
    <property type="protein sequence ID" value="MEM0574344.1"/>
    <property type="molecule type" value="Genomic_DNA"/>
</dbReference>
<comment type="caution">
    <text evidence="4">The sequence shown here is derived from an EMBL/GenBank/DDBJ whole genome shotgun (WGS) entry which is preliminary data.</text>
</comment>
<feature type="domain" description="AsmA" evidence="3">
    <location>
        <begin position="1"/>
        <end position="656"/>
    </location>
</feature>
<dbReference type="Proteomes" id="UP001390963">
    <property type="component" value="Unassembled WGS sequence"/>
</dbReference>
<organism evidence="4 6">
    <name type="scientific">Aequorivita flava</name>
    <dbReference type="NCBI Taxonomy" id="3114371"/>
    <lineage>
        <taxon>Bacteria</taxon>
        <taxon>Pseudomonadati</taxon>
        <taxon>Bacteroidota</taxon>
        <taxon>Flavobacteriia</taxon>
        <taxon>Flavobacteriales</taxon>
        <taxon>Flavobacteriaceae</taxon>
        <taxon>Aequorivita</taxon>
    </lineage>
</organism>
<dbReference type="PANTHER" id="PTHR30441">
    <property type="entry name" value="DUF748 DOMAIN-CONTAINING PROTEIN"/>
    <property type="match status" value="1"/>
</dbReference>
<keyword evidence="2" id="KW-1133">Transmembrane helix</keyword>
<evidence type="ECO:0000313" key="5">
    <source>
        <dbReference type="EMBL" id="MEM0574344.1"/>
    </source>
</evidence>
<dbReference type="InterPro" id="IPR007844">
    <property type="entry name" value="AsmA"/>
</dbReference>
<dbReference type="PANTHER" id="PTHR30441:SF8">
    <property type="entry name" value="DUF748 DOMAIN-CONTAINING PROTEIN"/>
    <property type="match status" value="1"/>
</dbReference>
<evidence type="ECO:0000256" key="1">
    <source>
        <dbReference type="SAM" id="MobiDB-lite"/>
    </source>
</evidence>
<dbReference type="InterPro" id="IPR052894">
    <property type="entry name" value="AsmA-related"/>
</dbReference>
<reference evidence="4 7" key="1">
    <citation type="submission" date="2024-01" db="EMBL/GenBank/DDBJ databases">
        <title>Aequorivita flavus sp. nov., isolated from deep-sea sediment.</title>
        <authorList>
            <person name="Chen X."/>
        </authorList>
    </citation>
    <scope>NUCLEOTIDE SEQUENCE</scope>
    <source>
        <strain evidence="4">MCCC 1A16923</strain>
        <strain evidence="5 7">MCCC 1A16935</strain>
    </source>
</reference>
<dbReference type="GO" id="GO:0005886">
    <property type="term" value="C:plasma membrane"/>
    <property type="evidence" value="ECO:0007669"/>
    <property type="project" value="TreeGrafter"/>
</dbReference>
<evidence type="ECO:0000313" key="6">
    <source>
        <dbReference type="Proteomes" id="UP001388259"/>
    </source>
</evidence>
<evidence type="ECO:0000256" key="2">
    <source>
        <dbReference type="SAM" id="Phobius"/>
    </source>
</evidence>
<dbReference type="Pfam" id="PF05170">
    <property type="entry name" value="AsmA"/>
    <property type="match status" value="1"/>
</dbReference>
<feature type="compositionally biased region" description="Low complexity" evidence="1">
    <location>
        <begin position="843"/>
        <end position="857"/>
    </location>
</feature>
<keyword evidence="2" id="KW-0472">Membrane</keyword>
<dbReference type="AlphaFoldDB" id="A0AB35YX64"/>
<keyword evidence="7" id="KW-1185">Reference proteome</keyword>
<proteinExistence type="predicted"/>
<dbReference type="RefSeq" id="WP_342687808.1">
    <property type="nucleotide sequence ID" value="NZ_JAZBJM010000010.1"/>
</dbReference>
<dbReference type="EMBL" id="JAZBJM010000010">
    <property type="protein sequence ID" value="MEM0519263.1"/>
    <property type="molecule type" value="Genomic_DNA"/>
</dbReference>
<keyword evidence="2" id="KW-0812">Transmembrane</keyword>
<evidence type="ECO:0000313" key="4">
    <source>
        <dbReference type="EMBL" id="MEM0519263.1"/>
    </source>
</evidence>
<name>A0AB35YX64_9FLAO</name>
<feature type="transmembrane region" description="Helical" evidence="2">
    <location>
        <begin position="7"/>
        <end position="26"/>
    </location>
</feature>
<accession>A0AB35YX64</accession>
<dbReference type="GO" id="GO:0090313">
    <property type="term" value="P:regulation of protein targeting to membrane"/>
    <property type="evidence" value="ECO:0007669"/>
    <property type="project" value="TreeGrafter"/>
</dbReference>
<evidence type="ECO:0000313" key="7">
    <source>
        <dbReference type="Proteomes" id="UP001390963"/>
    </source>
</evidence>
<feature type="region of interest" description="Disordered" evidence="1">
    <location>
        <begin position="832"/>
        <end position="857"/>
    </location>
</feature>